<evidence type="ECO:0000313" key="9">
    <source>
        <dbReference type="EMBL" id="PCD02429.1"/>
    </source>
</evidence>
<dbReference type="OrthoDB" id="5476657at2"/>
<feature type="domain" description="TonB-dependent receptor-like beta-barrel" evidence="7">
    <location>
        <begin position="540"/>
        <end position="1096"/>
    </location>
</feature>
<comment type="caution">
    <text evidence="9">The sequence shown here is derived from an EMBL/GenBank/DDBJ whole genome shotgun (WGS) entry which is preliminary data.</text>
</comment>
<dbReference type="EMBL" id="NWMW01000002">
    <property type="protein sequence ID" value="PCD02429.1"/>
    <property type="molecule type" value="Genomic_DNA"/>
</dbReference>
<keyword evidence="3" id="KW-0998">Cell outer membrane</keyword>
<name>A0A2A4B3S3_9SPHN</name>
<dbReference type="InterPro" id="IPR010104">
    <property type="entry name" value="TonB_rcpt_bac"/>
</dbReference>
<protein>
    <recommendedName>
        <fullName evidence="11">TonB-dependent receptor</fullName>
    </recommendedName>
</protein>
<dbReference type="Pfam" id="PF00593">
    <property type="entry name" value="TonB_dep_Rec_b-barrel"/>
    <property type="match status" value="1"/>
</dbReference>
<comment type="similarity">
    <text evidence="4">Belongs to the TonB-dependent receptor family.</text>
</comment>
<dbReference type="PANTHER" id="PTHR40980">
    <property type="entry name" value="PLUG DOMAIN-CONTAINING PROTEIN"/>
    <property type="match status" value="1"/>
</dbReference>
<keyword evidence="4" id="KW-0798">TonB box</keyword>
<gene>
    <name evidence="9" type="ORF">COC42_13470</name>
</gene>
<evidence type="ECO:0000256" key="2">
    <source>
        <dbReference type="ARBA" id="ARBA00023136"/>
    </source>
</evidence>
<dbReference type="GO" id="GO:0009279">
    <property type="term" value="C:cell outer membrane"/>
    <property type="evidence" value="ECO:0007669"/>
    <property type="project" value="UniProtKB-SubCell"/>
</dbReference>
<dbReference type="Pfam" id="PF07715">
    <property type="entry name" value="Plug"/>
    <property type="match status" value="1"/>
</dbReference>
<evidence type="ECO:0008006" key="11">
    <source>
        <dbReference type="Google" id="ProtNLM"/>
    </source>
</evidence>
<feature type="chain" id="PRO_5012833499" description="TonB-dependent receptor" evidence="6">
    <location>
        <begin position="37"/>
        <end position="1133"/>
    </location>
</feature>
<dbReference type="Proteomes" id="UP000218366">
    <property type="component" value="Unassembled WGS sequence"/>
</dbReference>
<dbReference type="InterPro" id="IPR000531">
    <property type="entry name" value="Beta-barrel_TonB"/>
</dbReference>
<dbReference type="InterPro" id="IPR012910">
    <property type="entry name" value="Plug_dom"/>
</dbReference>
<keyword evidence="10" id="KW-1185">Reference proteome</keyword>
<keyword evidence="6" id="KW-0732">Signal</keyword>
<comment type="subcellular location">
    <subcellularLocation>
        <location evidence="1 4">Cell outer membrane</location>
    </subcellularLocation>
</comment>
<dbReference type="NCBIfam" id="TIGR01782">
    <property type="entry name" value="TonB-Xanth-Caul"/>
    <property type="match status" value="1"/>
</dbReference>
<evidence type="ECO:0000256" key="3">
    <source>
        <dbReference type="ARBA" id="ARBA00023237"/>
    </source>
</evidence>
<evidence type="ECO:0000256" key="5">
    <source>
        <dbReference type="SAM" id="MobiDB-lite"/>
    </source>
</evidence>
<feature type="region of interest" description="Disordered" evidence="5">
    <location>
        <begin position="991"/>
        <end position="1013"/>
    </location>
</feature>
<dbReference type="SUPFAM" id="SSF56935">
    <property type="entry name" value="Porins"/>
    <property type="match status" value="1"/>
</dbReference>
<evidence type="ECO:0000259" key="7">
    <source>
        <dbReference type="Pfam" id="PF00593"/>
    </source>
</evidence>
<dbReference type="AlphaFoldDB" id="A0A2A4B3S3"/>
<evidence type="ECO:0000256" key="4">
    <source>
        <dbReference type="RuleBase" id="RU003357"/>
    </source>
</evidence>
<sequence length="1133" mass="123642">MTKGMDMKGMTIRQAGLRLAAGVSVVAMIGHGAASAQTAPQTEPAPPPASTDLSSEDQAVGDIVVTGIRASLANAQEIKRRSDTIVDAITAEDIGALPDRSINEALQRVPGVSIDRFAAPNDSQHFSVEGSGVQIRGLTYTRGEFNGRDTFAVSAGRDIGYNDIPAELAGSVEVFKNATADLIEGGIAGTVSINTRKPFDSNDRILYLSGAMSWGDLEQRGEGSFAGLFSNQWTVGDGHRLGLLVGGSFFQQRSRADSVFVSSFLPRFNAPDDGVDGYAPDGVDFQGSQFDGVTCDGNNPNEGRLINAGTPYQLRVCDNFPTPAGFDTVYTPSGAGFRQQSFNTKRNSITASAQFETADKRLLLTAQYLRAQSIESWVDRTVEPNIYYNDIGNTYPAGYINQDGFPFNPNANYTFNDDGVFTSGTIVRRGNLQARNTPNNPCIIPNNGFPYTSTYCPYEQFVNPGGINTASTNRYFYSKSTNQDAAFNVKFAATDRLRFNFDAQYAKSEAEGTDDIVDIYTFSNVSIDLTGGLPNVSFVTPGFDTASYFGSPNSWFYNNAFNNRSINDGDEYAFRGDLEYDVSDDSFLRKVRVGGRYSKRQQTVRTNDYNNWGSLSATWVDQGPRFVSVTPDAISTNNFEGFFRGDASVPSVPAINEATLRDHDALMDLLRRAKDPSGQFSYTPLEDRTPASGLNALIEGYFQPNEVYVNSEETIAAYARADFGADFDGGSRFSGNVGVRWVRTTDEAAGAINYPQRNQVLPNGFADFASFCAEQTEVDPNTGQAPPTSQIPALCRPGVTAAQQAAALAFANGASVPQVATQTFDNWLPSLNLRFDVNDKLTFRFAASKAINRPNFGDLRNFVSLGFNGNTGVFEARASNPFLQPIKSDQFDLSAEWYFARVGSLTATLFYKNLTDVIVQNSGFTRDFENGGSTYALQLTGPANAEGSSKIKGIEVAYQQTYDFLPGALGGLGIQAAYTYIDAGNVILSPPDFRPSTDPTPNEGDGNQPPQDITGLYDNLPLPQLSKHNVNTSIFFDKYGIYARLAYNWRSKFLLSNRDCCFPFLPVYSLPTDSADAAFFYTVNQNFKIGLTVNNLFDYKIRTSFVLNGDGLEAPRSFFKSDRQFQLSVRLTL</sequence>
<dbReference type="InterPro" id="IPR037066">
    <property type="entry name" value="Plug_dom_sf"/>
</dbReference>
<evidence type="ECO:0000259" key="8">
    <source>
        <dbReference type="Pfam" id="PF07715"/>
    </source>
</evidence>
<dbReference type="InterPro" id="IPR036942">
    <property type="entry name" value="Beta-barrel_TonB_sf"/>
</dbReference>
<dbReference type="Gene3D" id="2.40.170.20">
    <property type="entry name" value="TonB-dependent receptor, beta-barrel domain"/>
    <property type="match status" value="1"/>
</dbReference>
<accession>A0A2A4B3S3</accession>
<feature type="signal peptide" evidence="6">
    <location>
        <begin position="1"/>
        <end position="36"/>
    </location>
</feature>
<feature type="region of interest" description="Disordered" evidence="5">
    <location>
        <begin position="35"/>
        <end position="55"/>
    </location>
</feature>
<organism evidence="9 10">
    <name type="scientific">Sphingomonas spermidinifaciens</name>
    <dbReference type="NCBI Taxonomy" id="1141889"/>
    <lineage>
        <taxon>Bacteria</taxon>
        <taxon>Pseudomonadati</taxon>
        <taxon>Pseudomonadota</taxon>
        <taxon>Alphaproteobacteria</taxon>
        <taxon>Sphingomonadales</taxon>
        <taxon>Sphingomonadaceae</taxon>
        <taxon>Sphingomonas</taxon>
    </lineage>
</organism>
<feature type="domain" description="TonB-dependent receptor plug" evidence="8">
    <location>
        <begin position="80"/>
        <end position="189"/>
    </location>
</feature>
<keyword evidence="2 4" id="KW-0472">Membrane</keyword>
<dbReference type="PANTHER" id="PTHR40980:SF3">
    <property type="entry name" value="TONB-DEPENDENT RECEPTOR-LIKE BETA-BARREL DOMAIN-CONTAINING PROTEIN"/>
    <property type="match status" value="1"/>
</dbReference>
<reference evidence="9 10" key="1">
    <citation type="submission" date="2017-09" db="EMBL/GenBank/DDBJ databases">
        <title>Sphingomonas spermidinifaciens 9NM-10, whole genome shotgun sequence.</title>
        <authorList>
            <person name="Feng G."/>
            <person name="Zhu H."/>
        </authorList>
    </citation>
    <scope>NUCLEOTIDE SEQUENCE [LARGE SCALE GENOMIC DNA]</scope>
    <source>
        <strain evidence="9 10">9NM-10</strain>
    </source>
</reference>
<proteinExistence type="inferred from homology"/>
<evidence type="ECO:0000256" key="6">
    <source>
        <dbReference type="SAM" id="SignalP"/>
    </source>
</evidence>
<evidence type="ECO:0000313" key="10">
    <source>
        <dbReference type="Proteomes" id="UP000218366"/>
    </source>
</evidence>
<dbReference type="Gene3D" id="2.170.130.10">
    <property type="entry name" value="TonB-dependent receptor, plug domain"/>
    <property type="match status" value="1"/>
</dbReference>
<evidence type="ECO:0000256" key="1">
    <source>
        <dbReference type="ARBA" id="ARBA00004442"/>
    </source>
</evidence>